<dbReference type="AlphaFoldDB" id="A0AAC9HUV0"/>
<dbReference type="PANTHER" id="PTHR12110:SF41">
    <property type="entry name" value="INOSOSE DEHYDRATASE"/>
    <property type="match status" value="1"/>
</dbReference>
<dbReference type="EMBL" id="CP014859">
    <property type="protein sequence ID" value="AOS65546.1"/>
    <property type="molecule type" value="Genomic_DNA"/>
</dbReference>
<dbReference type="InterPro" id="IPR013022">
    <property type="entry name" value="Xyl_isomerase-like_TIM-brl"/>
</dbReference>
<dbReference type="GO" id="GO:0016853">
    <property type="term" value="F:isomerase activity"/>
    <property type="evidence" value="ECO:0007669"/>
    <property type="project" value="UniProtKB-KW"/>
</dbReference>
<feature type="domain" description="Xylose isomerase-like TIM barrel" evidence="1">
    <location>
        <begin position="80"/>
        <end position="272"/>
    </location>
</feature>
<protein>
    <submittedName>
        <fullName evidence="2">Sugar phosphate isomerase/epimerase</fullName>
    </submittedName>
</protein>
<dbReference type="Pfam" id="PF01261">
    <property type="entry name" value="AP_endonuc_2"/>
    <property type="match status" value="1"/>
</dbReference>
<dbReference type="InterPro" id="IPR050312">
    <property type="entry name" value="IolE/XylAMocC-like"/>
</dbReference>
<gene>
    <name evidence="2" type="ORF">TL08_23830</name>
</gene>
<sequence length="298" mass="33174">MTHEGSFSRRSMMRGAAGAALGLGAAVALGGTAQASTAVQAGEAASAATSWGKLRVPKNAISIQLYTLRSLLEQDTEGTLRELAAIGYRKVELAGTYDYTAAEFRGLLDKYGLSATSSHSGIDGDFTKTLEDAKTLGQQYLSVPYAEFETAREWRDFARQLDDAGEQARRVGIQFGYHNHAHEFQPVQGRQRPIDIITRMARSWNVHLELDLFWVIDAEVDPVPFVWKHFGRVKQFHVKDRAEDGTWANLGTGTVDFGALFRKTWHTGVREYVVEHDDPSDPLETALVGYRYLTDLRF</sequence>
<dbReference type="InterPro" id="IPR036237">
    <property type="entry name" value="Xyl_isomerase-like_sf"/>
</dbReference>
<dbReference type="PROSITE" id="PS51318">
    <property type="entry name" value="TAT"/>
    <property type="match status" value="1"/>
</dbReference>
<keyword evidence="3" id="KW-1185">Reference proteome</keyword>
<dbReference type="KEGG" id="ahm:TL08_23830"/>
<dbReference type="PANTHER" id="PTHR12110">
    <property type="entry name" value="HYDROXYPYRUVATE ISOMERASE"/>
    <property type="match status" value="1"/>
</dbReference>
<evidence type="ECO:0000259" key="1">
    <source>
        <dbReference type="Pfam" id="PF01261"/>
    </source>
</evidence>
<organism evidence="2 3">
    <name type="scientific">Actinoalloteichus hymeniacidonis</name>
    <dbReference type="NCBI Taxonomy" id="340345"/>
    <lineage>
        <taxon>Bacteria</taxon>
        <taxon>Bacillati</taxon>
        <taxon>Actinomycetota</taxon>
        <taxon>Actinomycetes</taxon>
        <taxon>Pseudonocardiales</taxon>
        <taxon>Pseudonocardiaceae</taxon>
        <taxon>Actinoalloteichus</taxon>
    </lineage>
</organism>
<proteinExistence type="predicted"/>
<evidence type="ECO:0000313" key="3">
    <source>
        <dbReference type="Proteomes" id="UP000095210"/>
    </source>
</evidence>
<accession>A0AAC9HUV0</accession>
<dbReference type="InterPro" id="IPR006311">
    <property type="entry name" value="TAT_signal"/>
</dbReference>
<evidence type="ECO:0000313" key="2">
    <source>
        <dbReference type="EMBL" id="AOS65546.1"/>
    </source>
</evidence>
<dbReference type="Proteomes" id="UP000095210">
    <property type="component" value="Chromosome"/>
</dbReference>
<name>A0AAC9HUV0_9PSEU</name>
<keyword evidence="2" id="KW-0413">Isomerase</keyword>
<dbReference type="Gene3D" id="3.20.20.150">
    <property type="entry name" value="Divalent-metal-dependent TIM barrel enzymes"/>
    <property type="match status" value="1"/>
</dbReference>
<dbReference type="RefSeq" id="WP_069852203.1">
    <property type="nucleotide sequence ID" value="NZ_CP014859.1"/>
</dbReference>
<dbReference type="SUPFAM" id="SSF51658">
    <property type="entry name" value="Xylose isomerase-like"/>
    <property type="match status" value="1"/>
</dbReference>
<reference evidence="3" key="1">
    <citation type="submission" date="2016-03" db="EMBL/GenBank/DDBJ databases">
        <title>Complete genome sequence of the type strain Actinoalloteichus hymeniacidonis DSM 45092.</title>
        <authorList>
            <person name="Schaffert L."/>
            <person name="Albersmeier A."/>
            <person name="Winkler A."/>
            <person name="Kalinowski J."/>
            <person name="Zotchev S."/>
            <person name="Ruckert C."/>
        </authorList>
    </citation>
    <scope>NUCLEOTIDE SEQUENCE [LARGE SCALE GENOMIC DNA]</scope>
    <source>
        <strain evidence="3">HPA177(T) (DSM 45092(T))</strain>
    </source>
</reference>